<feature type="domain" description="PA14" evidence="3">
    <location>
        <begin position="421"/>
        <end position="573"/>
    </location>
</feature>
<evidence type="ECO:0000256" key="1">
    <source>
        <dbReference type="ARBA" id="ARBA00022729"/>
    </source>
</evidence>
<dbReference type="NCBIfam" id="TIGR04183">
    <property type="entry name" value="Por_Secre_tail"/>
    <property type="match status" value="1"/>
</dbReference>
<feature type="compositionally biased region" description="Low complexity" evidence="2">
    <location>
        <begin position="590"/>
        <end position="601"/>
    </location>
</feature>
<protein>
    <submittedName>
        <fullName evidence="4">PA14 domain-containing protein</fullName>
    </submittedName>
</protein>
<dbReference type="Pfam" id="PF07691">
    <property type="entry name" value="PA14"/>
    <property type="match status" value="1"/>
</dbReference>
<dbReference type="InterPro" id="IPR026444">
    <property type="entry name" value="Secre_tail"/>
</dbReference>
<evidence type="ECO:0000313" key="5">
    <source>
        <dbReference type="Proteomes" id="UP001476807"/>
    </source>
</evidence>
<dbReference type="RefSeq" id="WP_350411042.1">
    <property type="nucleotide sequence ID" value="NZ_JBEOKT010000003.1"/>
</dbReference>
<evidence type="ECO:0000256" key="2">
    <source>
        <dbReference type="SAM" id="MobiDB-lite"/>
    </source>
</evidence>
<dbReference type="Proteomes" id="UP001476807">
    <property type="component" value="Unassembled WGS sequence"/>
</dbReference>
<feature type="region of interest" description="Disordered" evidence="2">
    <location>
        <begin position="386"/>
        <end position="421"/>
    </location>
</feature>
<evidence type="ECO:0000259" key="3">
    <source>
        <dbReference type="PROSITE" id="PS51820"/>
    </source>
</evidence>
<dbReference type="InterPro" id="IPR011658">
    <property type="entry name" value="PA14_dom"/>
</dbReference>
<keyword evidence="1" id="KW-0732">Signal</keyword>
<dbReference type="PROSITE" id="PS51820">
    <property type="entry name" value="PA14"/>
    <property type="match status" value="1"/>
</dbReference>
<dbReference type="PANTHER" id="PTHR46769">
    <property type="entry name" value="POLYCYSTIC KIDNEY AND HEPATIC DISEASE 1 (AUTOSOMAL RECESSIVE)-LIKE 1"/>
    <property type="match status" value="1"/>
</dbReference>
<dbReference type="SUPFAM" id="SSF56988">
    <property type="entry name" value="Anthrax protective antigen"/>
    <property type="match status" value="1"/>
</dbReference>
<dbReference type="Gene3D" id="2.60.120.1560">
    <property type="match status" value="1"/>
</dbReference>
<dbReference type="InterPro" id="IPR052387">
    <property type="entry name" value="Fibrocystin"/>
</dbReference>
<dbReference type="EMBL" id="JBEOKT010000003">
    <property type="protein sequence ID" value="MER2996722.1"/>
    <property type="molecule type" value="Genomic_DNA"/>
</dbReference>
<keyword evidence="5" id="KW-1185">Reference proteome</keyword>
<name>A0ABV1RRE1_9BACT</name>
<reference evidence="4 5" key="1">
    <citation type="submission" date="2024-06" db="EMBL/GenBank/DDBJ databases">
        <title>Pontibacter populi HYL7-15.</title>
        <authorList>
            <person name="Kim M.K."/>
        </authorList>
    </citation>
    <scope>NUCLEOTIDE SEQUENCE [LARGE SCALE GENOMIC DNA]</scope>
    <source>
        <strain evidence="4 5">HYL7-15</strain>
    </source>
</reference>
<dbReference type="SMART" id="SM00758">
    <property type="entry name" value="PA14"/>
    <property type="match status" value="1"/>
</dbReference>
<dbReference type="InterPro" id="IPR037524">
    <property type="entry name" value="PA14/GLEYA"/>
</dbReference>
<comment type="caution">
    <text evidence="4">The sequence shown here is derived from an EMBL/GenBank/DDBJ whole genome shotgun (WGS) entry which is preliminary data.</text>
</comment>
<dbReference type="PANTHER" id="PTHR46769:SF2">
    <property type="entry name" value="FIBROCYSTIN-L ISOFORM 2 PRECURSOR-RELATED"/>
    <property type="match status" value="1"/>
</dbReference>
<feature type="compositionally biased region" description="Low complexity" evidence="2">
    <location>
        <begin position="391"/>
        <end position="406"/>
    </location>
</feature>
<feature type="region of interest" description="Disordered" evidence="2">
    <location>
        <begin position="575"/>
        <end position="601"/>
    </location>
</feature>
<organism evidence="4 5">
    <name type="scientific">Pontibacter populi</name>
    <dbReference type="NCBI Taxonomy" id="890055"/>
    <lineage>
        <taxon>Bacteria</taxon>
        <taxon>Pseudomonadati</taxon>
        <taxon>Bacteroidota</taxon>
        <taxon>Cytophagia</taxon>
        <taxon>Cytophagales</taxon>
        <taxon>Hymenobacteraceae</taxon>
        <taxon>Pontibacter</taxon>
    </lineage>
</organism>
<proteinExistence type="predicted"/>
<evidence type="ECO:0000313" key="4">
    <source>
        <dbReference type="EMBL" id="MER2996722.1"/>
    </source>
</evidence>
<sequence length="679" mass="75442">MVLRNVYSRTVSNFIFHILPVLILALFLFPTYSNAQTYSGPITITKGGTYTGNWESTNSDIPAVDIRTTEPVIIINSNIRGAGFLIKSWYYAADITVKHTNGYGITPTPTTDYPKTRRFVTLNDFRNLVVENCYMESTTGIVLGDDYRGDGSTNQTIKIRYNKVKNVDGRVHGGKMHSQFVQFNYRGQIPHVEIAWNEVINEPNKSVKEDNINIYNSRGTPSSPIRIHNNYIQGAYPVNATDHSFSGGGILTDSDGNADRCPAFIEAYDNQLVNLGNYSMGIAAGHNIRYHHNRIINSATFDDGTRFNMYTSGVWSKDYEKTGITYSNSIDNNTLGVMAWNWPNDRRDISDMTGATAENNISLPGTITKQHERDEYTRWQQKLSSNGVVLGPNGNGTTIPTTTEPAPEQEEPEPDTTTTATGTGMIISELWADIYTENVSEIPVNQTPTTTKELKLFESHSDVADHYGQRIRGYVTAPASGQYTFWVAGDNNAELSLSTSEDPALKKRIAYVNGYTGSREWTKQSSQKSEPITLEAGKRYYIEVLHVEGKGEDNVAVGWQLPDGTLERPIAGNRLSTMGTTATPPPTTTTPPTESVEPTTYPNPFTNVLVLDMGTQKITLKKVVILTPEGVMKYNVPNVTLVENKLEIDLTKARLNAGMYFLRYTDSTGLSKTIRIVKE</sequence>
<accession>A0ABV1RRE1</accession>
<gene>
    <name evidence="4" type="ORF">ABS362_04145</name>
</gene>